<feature type="coiled-coil region" evidence="1">
    <location>
        <begin position="51"/>
        <end position="85"/>
    </location>
</feature>
<protein>
    <submittedName>
        <fullName evidence="2">Uncharacterized protein</fullName>
    </submittedName>
</protein>
<dbReference type="EMBL" id="OX465080">
    <property type="protein sequence ID" value="CAI9280417.1"/>
    <property type="molecule type" value="Genomic_DNA"/>
</dbReference>
<name>A0AA35YV28_LACSI</name>
<keyword evidence="1" id="KW-0175">Coiled coil</keyword>
<dbReference type="Proteomes" id="UP001177003">
    <property type="component" value="Chromosome 4"/>
</dbReference>
<proteinExistence type="predicted"/>
<dbReference type="AlphaFoldDB" id="A0AA35YV28"/>
<reference evidence="2" key="1">
    <citation type="submission" date="2023-04" db="EMBL/GenBank/DDBJ databases">
        <authorList>
            <person name="Vijverberg K."/>
            <person name="Xiong W."/>
            <person name="Schranz E."/>
        </authorList>
    </citation>
    <scope>NUCLEOTIDE SEQUENCE</scope>
</reference>
<accession>A0AA35YV28</accession>
<evidence type="ECO:0000256" key="1">
    <source>
        <dbReference type="SAM" id="Coils"/>
    </source>
</evidence>
<evidence type="ECO:0000313" key="2">
    <source>
        <dbReference type="EMBL" id="CAI9280417.1"/>
    </source>
</evidence>
<organism evidence="2 3">
    <name type="scientific">Lactuca saligna</name>
    <name type="common">Willowleaf lettuce</name>
    <dbReference type="NCBI Taxonomy" id="75948"/>
    <lineage>
        <taxon>Eukaryota</taxon>
        <taxon>Viridiplantae</taxon>
        <taxon>Streptophyta</taxon>
        <taxon>Embryophyta</taxon>
        <taxon>Tracheophyta</taxon>
        <taxon>Spermatophyta</taxon>
        <taxon>Magnoliopsida</taxon>
        <taxon>eudicotyledons</taxon>
        <taxon>Gunneridae</taxon>
        <taxon>Pentapetalae</taxon>
        <taxon>asterids</taxon>
        <taxon>campanulids</taxon>
        <taxon>Asterales</taxon>
        <taxon>Asteraceae</taxon>
        <taxon>Cichorioideae</taxon>
        <taxon>Cichorieae</taxon>
        <taxon>Lactucinae</taxon>
        <taxon>Lactuca</taxon>
    </lineage>
</organism>
<gene>
    <name evidence="2" type="ORF">LSALG_LOCUS20162</name>
</gene>
<sequence length="125" mass="14722">MKNKKTQLPPTPIELYHKLHFHATKEWLNDETRIQYENILQMKEDESAETCQSASTDEMALKNKVTALEEEVQENKEKVKQSEEKCKKMLQFMISKFPDSQKILCPPDKQGFHAYDDMTNILDEE</sequence>
<keyword evidence="3" id="KW-1185">Reference proteome</keyword>
<evidence type="ECO:0000313" key="3">
    <source>
        <dbReference type="Proteomes" id="UP001177003"/>
    </source>
</evidence>